<evidence type="ECO:0000256" key="5">
    <source>
        <dbReference type="ARBA" id="ARBA00023277"/>
    </source>
</evidence>
<dbReference type="NCBIfam" id="TIGR01179">
    <property type="entry name" value="galE"/>
    <property type="match status" value="1"/>
</dbReference>
<gene>
    <name evidence="7" type="ORF">LCGC14_2772590</name>
</gene>
<keyword evidence="5" id="KW-0119">Carbohydrate metabolism</keyword>
<keyword evidence="3" id="KW-0520">NAD</keyword>
<feature type="domain" description="NAD-dependent epimerase/dehydratase" evidence="6">
    <location>
        <begin position="2"/>
        <end position="145"/>
    </location>
</feature>
<accession>A0A0F8YVR8</accession>
<dbReference type="GO" id="GO:0003978">
    <property type="term" value="F:UDP-glucose 4-epimerase activity"/>
    <property type="evidence" value="ECO:0007669"/>
    <property type="project" value="InterPro"/>
</dbReference>
<dbReference type="InterPro" id="IPR005886">
    <property type="entry name" value="UDP_G4E"/>
</dbReference>
<sequence length="221" mass="24233">VGKFIFSSTAAVYGIPEHVPVAEDAPLKPINPYGASKLVSELALKDAAGAVEDFKYVSLRYFNVAGADASSRIGQYYKDPTHLITRCLRTALGKYPELHIFGTDYPTQDGTCVRDFIHVEDLAEAHMRAMEYLASGGKSMVLNCGYGRGYSVKEVVEASKRVTGVDYPVVEAPRRAGDPPELVAGSGKIRDVLGWTSKRNDLELIIKTAWEWEKAALDRFG</sequence>
<dbReference type="EMBL" id="LAZR01051275">
    <property type="protein sequence ID" value="KKK85508.1"/>
    <property type="molecule type" value="Genomic_DNA"/>
</dbReference>
<evidence type="ECO:0000256" key="3">
    <source>
        <dbReference type="ARBA" id="ARBA00023027"/>
    </source>
</evidence>
<organism evidence="7">
    <name type="scientific">marine sediment metagenome</name>
    <dbReference type="NCBI Taxonomy" id="412755"/>
    <lineage>
        <taxon>unclassified sequences</taxon>
        <taxon>metagenomes</taxon>
        <taxon>ecological metagenomes</taxon>
    </lineage>
</organism>
<dbReference type="GO" id="GO:0033499">
    <property type="term" value="P:galactose catabolic process via UDP-galactose, Leloir pathway"/>
    <property type="evidence" value="ECO:0007669"/>
    <property type="project" value="TreeGrafter"/>
</dbReference>
<dbReference type="PANTHER" id="PTHR43725">
    <property type="entry name" value="UDP-GLUCOSE 4-EPIMERASE"/>
    <property type="match status" value="1"/>
</dbReference>
<protein>
    <recommendedName>
        <fullName evidence="6">NAD-dependent epimerase/dehydratase domain-containing protein</fullName>
    </recommendedName>
</protein>
<evidence type="ECO:0000256" key="2">
    <source>
        <dbReference type="ARBA" id="ARBA00007637"/>
    </source>
</evidence>
<evidence type="ECO:0000256" key="1">
    <source>
        <dbReference type="ARBA" id="ARBA00001911"/>
    </source>
</evidence>
<dbReference type="SUPFAM" id="SSF51735">
    <property type="entry name" value="NAD(P)-binding Rossmann-fold domains"/>
    <property type="match status" value="1"/>
</dbReference>
<dbReference type="PANTHER" id="PTHR43725:SF53">
    <property type="entry name" value="UDP-ARABINOSE 4-EPIMERASE 1"/>
    <property type="match status" value="1"/>
</dbReference>
<reference evidence="7" key="1">
    <citation type="journal article" date="2015" name="Nature">
        <title>Complex archaea that bridge the gap between prokaryotes and eukaryotes.</title>
        <authorList>
            <person name="Spang A."/>
            <person name="Saw J.H."/>
            <person name="Jorgensen S.L."/>
            <person name="Zaremba-Niedzwiedzka K."/>
            <person name="Martijn J."/>
            <person name="Lind A.E."/>
            <person name="van Eijk R."/>
            <person name="Schleper C."/>
            <person name="Guy L."/>
            <person name="Ettema T.J."/>
        </authorList>
    </citation>
    <scope>NUCLEOTIDE SEQUENCE</scope>
</reference>
<dbReference type="Gene3D" id="3.90.25.10">
    <property type="entry name" value="UDP-galactose 4-epimerase, domain 1"/>
    <property type="match status" value="1"/>
</dbReference>
<name>A0A0F8YVR8_9ZZZZ</name>
<dbReference type="Gene3D" id="3.40.50.720">
    <property type="entry name" value="NAD(P)-binding Rossmann-like Domain"/>
    <property type="match status" value="1"/>
</dbReference>
<keyword evidence="4" id="KW-0413">Isomerase</keyword>
<evidence type="ECO:0000313" key="7">
    <source>
        <dbReference type="EMBL" id="KKK85508.1"/>
    </source>
</evidence>
<dbReference type="InterPro" id="IPR036291">
    <property type="entry name" value="NAD(P)-bd_dom_sf"/>
</dbReference>
<comment type="cofactor">
    <cofactor evidence="1">
        <name>NAD(+)</name>
        <dbReference type="ChEBI" id="CHEBI:57540"/>
    </cofactor>
</comment>
<comment type="similarity">
    <text evidence="2">Belongs to the NAD(P)-dependent epimerase/dehydratase family.</text>
</comment>
<dbReference type="InterPro" id="IPR001509">
    <property type="entry name" value="Epimerase_deHydtase"/>
</dbReference>
<evidence type="ECO:0000259" key="6">
    <source>
        <dbReference type="Pfam" id="PF01370"/>
    </source>
</evidence>
<proteinExistence type="inferred from homology"/>
<dbReference type="Pfam" id="PF01370">
    <property type="entry name" value="Epimerase"/>
    <property type="match status" value="1"/>
</dbReference>
<feature type="non-terminal residue" evidence="7">
    <location>
        <position position="1"/>
    </location>
</feature>
<comment type="caution">
    <text evidence="7">The sequence shown here is derived from an EMBL/GenBank/DDBJ whole genome shotgun (WGS) entry which is preliminary data.</text>
</comment>
<evidence type="ECO:0000256" key="4">
    <source>
        <dbReference type="ARBA" id="ARBA00023235"/>
    </source>
</evidence>
<dbReference type="AlphaFoldDB" id="A0A0F8YVR8"/>